<comment type="catalytic activity">
    <reaction evidence="8">
        <text>DNA(n) + a 2'-deoxyribonucleoside 5'-triphosphate = DNA(n+1) + diphosphate</text>
        <dbReference type="Rhea" id="RHEA:22508"/>
        <dbReference type="Rhea" id="RHEA-COMP:17339"/>
        <dbReference type="Rhea" id="RHEA-COMP:17340"/>
        <dbReference type="ChEBI" id="CHEBI:33019"/>
        <dbReference type="ChEBI" id="CHEBI:61560"/>
        <dbReference type="ChEBI" id="CHEBI:173112"/>
        <dbReference type="EC" id="2.7.7.7"/>
    </reaction>
</comment>
<comment type="caution">
    <text evidence="10">The sequence shown here is derived from an EMBL/GenBank/DDBJ whole genome shotgun (WGS) entry which is preliminary data.</text>
</comment>
<dbReference type="InParanoid" id="A0A5R8Q7H3"/>
<dbReference type="Gene3D" id="1.10.150.20">
    <property type="entry name" value="5' to 3' exonuclease, C-terminal subdomain"/>
    <property type="match status" value="1"/>
</dbReference>
<dbReference type="RefSeq" id="WP_138192303.1">
    <property type="nucleotide sequence ID" value="NZ_VBWP01000012.1"/>
</dbReference>
<evidence type="ECO:0000256" key="6">
    <source>
        <dbReference type="ARBA" id="ARBA00022932"/>
    </source>
</evidence>
<dbReference type="OrthoDB" id="9764911at2"/>
<dbReference type="GO" id="GO:0003677">
    <property type="term" value="F:DNA binding"/>
    <property type="evidence" value="ECO:0007669"/>
    <property type="project" value="UniProtKB-KW"/>
</dbReference>
<feature type="domain" description="DNA-directed DNA polymerase family A palm" evidence="9">
    <location>
        <begin position="375"/>
        <end position="619"/>
    </location>
</feature>
<dbReference type="PANTHER" id="PTHR10133:SF27">
    <property type="entry name" value="DNA POLYMERASE NU"/>
    <property type="match status" value="1"/>
</dbReference>
<dbReference type="Gene3D" id="3.30.70.370">
    <property type="match status" value="2"/>
</dbReference>
<dbReference type="InterPro" id="IPR019760">
    <property type="entry name" value="DNA-dir_DNA_pol_A_CS"/>
</dbReference>
<keyword evidence="4" id="KW-0548">Nucleotidyltransferase</keyword>
<dbReference type="SMART" id="SM00482">
    <property type="entry name" value="POLAc"/>
    <property type="match status" value="1"/>
</dbReference>
<dbReference type="EC" id="2.7.7.7" evidence="2"/>
<evidence type="ECO:0000256" key="3">
    <source>
        <dbReference type="ARBA" id="ARBA00022679"/>
    </source>
</evidence>
<name>A0A5R8Q7H3_9FIRM</name>
<dbReference type="InterPro" id="IPR001098">
    <property type="entry name" value="DNA-dir_DNA_pol_A_palm_dom"/>
</dbReference>
<gene>
    <name evidence="10" type="ORF">FEZ08_10905</name>
</gene>
<evidence type="ECO:0000256" key="2">
    <source>
        <dbReference type="ARBA" id="ARBA00012417"/>
    </source>
</evidence>
<dbReference type="Pfam" id="PF00476">
    <property type="entry name" value="DNA_pol_A"/>
    <property type="match status" value="1"/>
</dbReference>
<protein>
    <recommendedName>
        <fullName evidence="2">DNA-directed DNA polymerase</fullName>
        <ecNumber evidence="2">2.7.7.7</ecNumber>
    </recommendedName>
</protein>
<dbReference type="CDD" id="cd08642">
    <property type="entry name" value="DNA_pol_A_pol_I_A"/>
    <property type="match status" value="1"/>
</dbReference>
<reference evidence="10 11" key="1">
    <citation type="submission" date="2019-05" db="EMBL/GenBank/DDBJ databases">
        <title>Culicoidintestinum kansasii gen. nov., sp. nov. from the gastrointestinal tract of the biting midge, Culicoides sonorensis.</title>
        <authorList>
            <person name="Neupane S."/>
            <person name="Ghosh A."/>
            <person name="Gunther S."/>
            <person name="Martin K."/>
            <person name="Zurek L."/>
        </authorList>
    </citation>
    <scope>NUCLEOTIDE SEQUENCE [LARGE SCALE GENOMIC DNA]</scope>
    <source>
        <strain evidence="10 11">CS-1</strain>
    </source>
</reference>
<dbReference type="EMBL" id="VBWP01000012">
    <property type="protein sequence ID" value="TLG71395.1"/>
    <property type="molecule type" value="Genomic_DNA"/>
</dbReference>
<dbReference type="GO" id="GO:0006302">
    <property type="term" value="P:double-strand break repair"/>
    <property type="evidence" value="ECO:0007669"/>
    <property type="project" value="TreeGrafter"/>
</dbReference>
<evidence type="ECO:0000313" key="11">
    <source>
        <dbReference type="Proteomes" id="UP000306912"/>
    </source>
</evidence>
<dbReference type="InterPro" id="IPR043502">
    <property type="entry name" value="DNA/RNA_pol_sf"/>
</dbReference>
<evidence type="ECO:0000256" key="8">
    <source>
        <dbReference type="ARBA" id="ARBA00049244"/>
    </source>
</evidence>
<keyword evidence="7" id="KW-0238">DNA-binding</keyword>
<dbReference type="PROSITE" id="PS00447">
    <property type="entry name" value="DNA_POLYMERASE_A"/>
    <property type="match status" value="1"/>
</dbReference>
<dbReference type="InterPro" id="IPR002298">
    <property type="entry name" value="DNA_polymerase_A"/>
</dbReference>
<dbReference type="Proteomes" id="UP000306912">
    <property type="component" value="Unassembled WGS sequence"/>
</dbReference>
<dbReference type="GO" id="GO:0003887">
    <property type="term" value="F:DNA-directed DNA polymerase activity"/>
    <property type="evidence" value="ECO:0007669"/>
    <property type="project" value="UniProtKB-KW"/>
</dbReference>
<dbReference type="AlphaFoldDB" id="A0A5R8Q7H3"/>
<evidence type="ECO:0000256" key="4">
    <source>
        <dbReference type="ARBA" id="ARBA00022695"/>
    </source>
</evidence>
<sequence length="655" mass="74432">MRRELSIDIETYCELDIRKVGAYRYANHESFEILLLAYAYDDEPVSIIDLAKGEILPLFLIHDIQSEDITKGITITAYNANFERTCLSSFFGQKLPPNAWDCTAVWASILGLPNTLGKVGEVLRLEEDQQKLKTGKALINYFCKPCKPTKRNQGRTRNLPEHDPEKWELFKEYCIGDVIAERAIRRKLKNFPMTDTERELWLLDQHINDRGVLIDQQLVSNIVDYNTEHVAVLEAEAIEISGLDNPQSLAQLKGWFLKHEGVEIKSLTKDTIPELLERTDISGNGKRLLEIRQELSKTSVSKYDAMQRAACDDDRIRGILQFYGANRTGRWAGRIVQVHNLPRNSDDIDIARELVVDGDFEMLELLYPSTSRVFSELIRTAIVAPDDKSFVVADFSAIEARVIAWLAGEKWRQDVFASHGKIYEASASQMFKVPLEEVTKDLRQKGKVSELALGYQGGKHALIAMGALDMGIPEEELPELVDAWRKSSPNIVKLWKTVETAAIKAVREHRPVTIQYGITFIYEKGILFIQLPSGRRLAYVKPELKRGNFDKLALCYMGMDQTKKIWTTQWTYGGKLVENIVQAVARDCLGVAMLRIDRSESPIVMHVHDEVVCEVEDQMTDLVLASAYELMSQPIKWAPGLELNADGFVAKFYQK</sequence>
<evidence type="ECO:0000256" key="7">
    <source>
        <dbReference type="ARBA" id="ARBA00023125"/>
    </source>
</evidence>
<dbReference type="PANTHER" id="PTHR10133">
    <property type="entry name" value="DNA POLYMERASE I"/>
    <property type="match status" value="1"/>
</dbReference>
<evidence type="ECO:0000256" key="1">
    <source>
        <dbReference type="ARBA" id="ARBA00007705"/>
    </source>
</evidence>
<proteinExistence type="inferred from homology"/>
<keyword evidence="5" id="KW-0235">DNA replication</keyword>
<comment type="similarity">
    <text evidence="1">Belongs to the DNA polymerase type-A family.</text>
</comment>
<dbReference type="GO" id="GO:0006261">
    <property type="term" value="P:DNA-templated DNA replication"/>
    <property type="evidence" value="ECO:0007669"/>
    <property type="project" value="InterPro"/>
</dbReference>
<organism evidence="10 11">
    <name type="scientific">Culicoidibacter larvae</name>
    <dbReference type="NCBI Taxonomy" id="2579976"/>
    <lineage>
        <taxon>Bacteria</taxon>
        <taxon>Bacillati</taxon>
        <taxon>Bacillota</taxon>
        <taxon>Culicoidibacteria</taxon>
        <taxon>Culicoidibacterales</taxon>
        <taxon>Culicoidibacteraceae</taxon>
        <taxon>Culicoidibacter</taxon>
    </lineage>
</organism>
<keyword evidence="11" id="KW-1185">Reference proteome</keyword>
<evidence type="ECO:0000313" key="10">
    <source>
        <dbReference type="EMBL" id="TLG71395.1"/>
    </source>
</evidence>
<evidence type="ECO:0000256" key="5">
    <source>
        <dbReference type="ARBA" id="ARBA00022705"/>
    </source>
</evidence>
<dbReference type="SUPFAM" id="SSF56672">
    <property type="entry name" value="DNA/RNA polymerases"/>
    <property type="match status" value="1"/>
</dbReference>
<accession>A0A5R8Q7H3</accession>
<keyword evidence="3" id="KW-0808">Transferase</keyword>
<evidence type="ECO:0000259" key="9">
    <source>
        <dbReference type="SMART" id="SM00482"/>
    </source>
</evidence>
<keyword evidence="6" id="KW-0239">DNA-directed DNA polymerase</keyword>